<dbReference type="Pfam" id="PF13894">
    <property type="entry name" value="zf-C2H2_4"/>
    <property type="match status" value="1"/>
</dbReference>
<feature type="domain" description="C2H2-type" evidence="9">
    <location>
        <begin position="710"/>
        <end position="737"/>
    </location>
</feature>
<feature type="domain" description="C2H2-type" evidence="9">
    <location>
        <begin position="931"/>
        <end position="960"/>
    </location>
</feature>
<dbReference type="AlphaFoldDB" id="A0AAW2HG31"/>
<reference evidence="10" key="1">
    <citation type="journal article" date="2024" name="Gigascience">
        <title>Chromosome-level genome of the poultry shaft louse Menopon gallinae provides insight into the host-switching and adaptive evolution of parasitic lice.</title>
        <authorList>
            <person name="Xu Y."/>
            <person name="Ma L."/>
            <person name="Liu S."/>
            <person name="Liang Y."/>
            <person name="Liu Q."/>
            <person name="He Z."/>
            <person name="Tian L."/>
            <person name="Duan Y."/>
            <person name="Cai W."/>
            <person name="Li H."/>
            <person name="Song F."/>
        </authorList>
    </citation>
    <scope>NUCLEOTIDE SEQUENCE</scope>
    <source>
        <strain evidence="10">Cailab_2023a</strain>
    </source>
</reference>
<comment type="caution">
    <text evidence="10">The sequence shown here is derived from an EMBL/GenBank/DDBJ whole genome shotgun (WGS) entry which is preliminary data.</text>
</comment>
<evidence type="ECO:0000256" key="3">
    <source>
        <dbReference type="ARBA" id="ARBA00022737"/>
    </source>
</evidence>
<organism evidence="10">
    <name type="scientific">Menopon gallinae</name>
    <name type="common">poultry shaft louse</name>
    <dbReference type="NCBI Taxonomy" id="328185"/>
    <lineage>
        <taxon>Eukaryota</taxon>
        <taxon>Metazoa</taxon>
        <taxon>Ecdysozoa</taxon>
        <taxon>Arthropoda</taxon>
        <taxon>Hexapoda</taxon>
        <taxon>Insecta</taxon>
        <taxon>Pterygota</taxon>
        <taxon>Neoptera</taxon>
        <taxon>Paraneoptera</taxon>
        <taxon>Psocodea</taxon>
        <taxon>Troctomorpha</taxon>
        <taxon>Phthiraptera</taxon>
        <taxon>Amblycera</taxon>
        <taxon>Menoponidae</taxon>
        <taxon>Menopon</taxon>
    </lineage>
</organism>
<proteinExistence type="predicted"/>
<feature type="region of interest" description="Disordered" evidence="8">
    <location>
        <begin position="54"/>
        <end position="116"/>
    </location>
</feature>
<evidence type="ECO:0000256" key="4">
    <source>
        <dbReference type="ARBA" id="ARBA00022771"/>
    </source>
</evidence>
<protein>
    <recommendedName>
        <fullName evidence="9">C2H2-type domain-containing protein</fullName>
    </recommendedName>
</protein>
<evidence type="ECO:0000256" key="7">
    <source>
        <dbReference type="PROSITE-ProRule" id="PRU00042"/>
    </source>
</evidence>
<evidence type="ECO:0000256" key="6">
    <source>
        <dbReference type="ARBA" id="ARBA00023242"/>
    </source>
</evidence>
<evidence type="ECO:0000256" key="2">
    <source>
        <dbReference type="ARBA" id="ARBA00022723"/>
    </source>
</evidence>
<dbReference type="SUPFAM" id="SSF57667">
    <property type="entry name" value="beta-beta-alpha zinc fingers"/>
    <property type="match status" value="9"/>
</dbReference>
<feature type="domain" description="C2H2-type" evidence="9">
    <location>
        <begin position="603"/>
        <end position="630"/>
    </location>
</feature>
<evidence type="ECO:0000256" key="1">
    <source>
        <dbReference type="ARBA" id="ARBA00004123"/>
    </source>
</evidence>
<dbReference type="InterPro" id="IPR036236">
    <property type="entry name" value="Znf_C2H2_sf"/>
</dbReference>
<keyword evidence="4 7" id="KW-0863">Zinc-finger</keyword>
<dbReference type="PROSITE" id="PS50157">
    <property type="entry name" value="ZINC_FINGER_C2H2_2"/>
    <property type="match status" value="19"/>
</dbReference>
<feature type="domain" description="C2H2-type" evidence="9">
    <location>
        <begin position="473"/>
        <end position="500"/>
    </location>
</feature>
<dbReference type="GO" id="GO:0005634">
    <property type="term" value="C:nucleus"/>
    <property type="evidence" value="ECO:0007669"/>
    <property type="project" value="UniProtKB-SubCell"/>
</dbReference>
<name>A0AAW2HG31_9NEOP</name>
<evidence type="ECO:0000256" key="5">
    <source>
        <dbReference type="ARBA" id="ARBA00022833"/>
    </source>
</evidence>
<feature type="domain" description="C2H2-type" evidence="9">
    <location>
        <begin position="417"/>
        <end position="444"/>
    </location>
</feature>
<feature type="domain" description="C2H2-type" evidence="9">
    <location>
        <begin position="631"/>
        <end position="658"/>
    </location>
</feature>
<keyword evidence="3" id="KW-0677">Repeat</keyword>
<keyword evidence="5" id="KW-0862">Zinc</keyword>
<feature type="domain" description="C2H2-type" evidence="9">
    <location>
        <begin position="283"/>
        <end position="311"/>
    </location>
</feature>
<comment type="subcellular location">
    <subcellularLocation>
        <location evidence="1">Nucleus</location>
    </subcellularLocation>
</comment>
<evidence type="ECO:0000259" key="9">
    <source>
        <dbReference type="PROSITE" id="PS50157"/>
    </source>
</evidence>
<dbReference type="Pfam" id="PF00096">
    <property type="entry name" value="zf-C2H2"/>
    <property type="match status" value="9"/>
</dbReference>
<dbReference type="PROSITE" id="PS00028">
    <property type="entry name" value="ZINC_FINGER_C2H2_1"/>
    <property type="match status" value="16"/>
</dbReference>
<dbReference type="GO" id="GO:0008270">
    <property type="term" value="F:zinc ion binding"/>
    <property type="evidence" value="ECO:0007669"/>
    <property type="project" value="UniProtKB-KW"/>
</dbReference>
<dbReference type="FunFam" id="3.30.160.60:FF:000145">
    <property type="entry name" value="Zinc finger protein 574"/>
    <property type="match status" value="1"/>
</dbReference>
<dbReference type="PANTHER" id="PTHR24379:SF127">
    <property type="entry name" value="BLOODY FINGERS-RELATED"/>
    <property type="match status" value="1"/>
</dbReference>
<sequence length="998" mass="114813">MSCGQPETDPLVVEDPLDCGEEDIKTDNHLEGWTNFGSGRLRVRKPNVLDLSDVEDDSDCEWRPSAGKRERKRGKRHFFVRNRRRNGMKESETDSDEENLIPPEKTSNGEVYPGRTEAKGDLAEPGFFPSSCEDCTHVFTDPTSLQEHMRIVHNKTSSSHLGSIPPNEKSVKCQKYYEQLKTERKYQCEVCQKTFITSGHLNTHMYRHSGKKWTCDGCGKNFSCERSLIRHKDTFPGEHSFPCKYCDIIFFRLHNMVKHIEIKHPDAELDPSITKMVSNSEDFACGKCFKTFPSSELLAVHEKAMHVPEEQVERTGDENGSVQKNEAKYKCDVCSKEFVSLEGFEYHKNHQHVDKEVKKKRKKGKVCDEVDEEMTSPSKPNLVCKICSATFTLKSGLQAHLKSHNMTKNIEVKQGSLQCCICPRSFTSSDGLKYHLATHTGERRYACNQCGKRFIKKTHLSEHIATHSQVKYFKCRRCPRTFSTHSAYRKHIKHFPGPHSFPCSKCGKIFTKESMIEKHMCVDLVKITMAPEVKALLSEDMIEEYLCLAEEQMVEELSENSKESEKKQSKENTSHSCYKCFKVFPTLASLQEHQNDHIGKQNYQCRFCPENFKRADAFGAHIRNHLGSTPYMCLKCNRKFISPVTLSMHAKTYPGDHSFTCQKCQRWFPSETRLEKHECILQNSDHFKCACGSIFSSWNELLQHAGTKPYKCCSCELQYSTLMALARHIKKHTGVKPFSCDVCGKSFRAKSNYLNHQGIHLKRTDIQCEHCEYKSKSQKRMDLHLFRRHDIGSNMTKSTLCPICGVMVPYISQMKKHLELEHGNEMILDEGPGEKKALPAELCTLCGKMLNNKYTLANHMKKVHGPNAAKKDKRIKCEFCEEKFYSLKKLQRHAEVHETPGLRTCEICQKEFYFAKELRKHMRRHDTSKPFSCSRCGKHFKVSASLKYHSSICGNVTQRATTGRKKKETKEPSLDVLYGHINPTDLNSQPYMLQIYGR</sequence>
<evidence type="ECO:0000256" key="8">
    <source>
        <dbReference type="SAM" id="MobiDB-lite"/>
    </source>
</evidence>
<feature type="domain" description="C2H2-type" evidence="9">
    <location>
        <begin position="841"/>
        <end position="869"/>
    </location>
</feature>
<keyword evidence="2" id="KW-0479">Metal-binding</keyword>
<feature type="domain" description="C2H2-type" evidence="9">
    <location>
        <begin position="875"/>
        <end position="897"/>
    </location>
</feature>
<evidence type="ECO:0000313" key="10">
    <source>
        <dbReference type="EMBL" id="KAL0268603.1"/>
    </source>
</evidence>
<feature type="domain" description="C2H2-type" evidence="9">
    <location>
        <begin position="186"/>
        <end position="213"/>
    </location>
</feature>
<feature type="compositionally biased region" description="Basic residues" evidence="8">
    <location>
        <begin position="69"/>
        <end position="86"/>
    </location>
</feature>
<feature type="domain" description="C2H2-type" evidence="9">
    <location>
        <begin position="738"/>
        <end position="765"/>
    </location>
</feature>
<gene>
    <name evidence="10" type="ORF">PYX00_010472</name>
</gene>
<feature type="domain" description="C2H2-type" evidence="9">
    <location>
        <begin position="213"/>
        <end position="240"/>
    </location>
</feature>
<dbReference type="SMART" id="SM00355">
    <property type="entry name" value="ZnF_C2H2"/>
    <property type="match status" value="23"/>
</dbReference>
<feature type="domain" description="C2H2-type" evidence="9">
    <location>
        <begin position="329"/>
        <end position="357"/>
    </location>
</feature>
<feature type="domain" description="C2H2-type" evidence="9">
    <location>
        <begin position="501"/>
        <end position="520"/>
    </location>
</feature>
<dbReference type="Gene3D" id="3.30.160.60">
    <property type="entry name" value="Classic Zinc Finger"/>
    <property type="match status" value="14"/>
</dbReference>
<feature type="domain" description="C2H2-type" evidence="9">
    <location>
        <begin position="903"/>
        <end position="930"/>
    </location>
</feature>
<dbReference type="InterPro" id="IPR013087">
    <property type="entry name" value="Znf_C2H2_type"/>
</dbReference>
<feature type="domain" description="C2H2-type" evidence="9">
    <location>
        <begin position="382"/>
        <end position="409"/>
    </location>
</feature>
<dbReference type="FunFam" id="3.30.160.60:FF:000624">
    <property type="entry name" value="zinc finger protein 697"/>
    <property type="match status" value="2"/>
</dbReference>
<feature type="domain" description="C2H2-type" evidence="9">
    <location>
        <begin position="575"/>
        <end position="602"/>
    </location>
</feature>
<accession>A0AAW2HG31</accession>
<keyword evidence="6" id="KW-0539">Nucleus</keyword>
<dbReference type="PANTHER" id="PTHR24379">
    <property type="entry name" value="KRAB AND ZINC FINGER DOMAIN-CONTAINING"/>
    <property type="match status" value="1"/>
</dbReference>
<feature type="domain" description="C2H2-type" evidence="9">
    <location>
        <begin position="445"/>
        <end position="472"/>
    </location>
</feature>
<feature type="domain" description="C2H2-type" evidence="9">
    <location>
        <begin position="130"/>
        <end position="158"/>
    </location>
</feature>
<dbReference type="EMBL" id="JARGDH010000005">
    <property type="protein sequence ID" value="KAL0268603.1"/>
    <property type="molecule type" value="Genomic_DNA"/>
</dbReference>